<evidence type="ECO:0008006" key="8">
    <source>
        <dbReference type="Google" id="ProtNLM"/>
    </source>
</evidence>
<evidence type="ECO:0000256" key="3">
    <source>
        <dbReference type="ARBA" id="ARBA00022989"/>
    </source>
</evidence>
<evidence type="ECO:0000256" key="5">
    <source>
        <dbReference type="SAM" id="Phobius"/>
    </source>
</evidence>
<feature type="transmembrane region" description="Helical" evidence="5">
    <location>
        <begin position="68"/>
        <end position="87"/>
    </location>
</feature>
<feature type="transmembrane region" description="Helical" evidence="5">
    <location>
        <begin position="195"/>
        <end position="216"/>
    </location>
</feature>
<dbReference type="PANTHER" id="PTHR16950:SF16">
    <property type="entry name" value="ZINC TRANSPORTER ZIP13"/>
    <property type="match status" value="1"/>
</dbReference>
<dbReference type="InterPro" id="IPR003689">
    <property type="entry name" value="ZIP"/>
</dbReference>
<accession>A0A1G1YKQ6</accession>
<keyword evidence="3 5" id="KW-1133">Transmembrane helix</keyword>
<dbReference type="Pfam" id="PF02535">
    <property type="entry name" value="Zip"/>
    <property type="match status" value="2"/>
</dbReference>
<comment type="caution">
    <text evidence="6">The sequence shown here is derived from an EMBL/GenBank/DDBJ whole genome shotgun (WGS) entry which is preliminary data.</text>
</comment>
<proteinExistence type="predicted"/>
<comment type="subcellular location">
    <subcellularLocation>
        <location evidence="1">Membrane</location>
        <topology evidence="1">Multi-pass membrane protein</topology>
    </subcellularLocation>
</comment>
<keyword evidence="4 5" id="KW-0472">Membrane</keyword>
<organism evidence="6 7">
    <name type="scientific">Candidatus Buchananbacteria bacterium RIFCSPLOWO2_01_FULL_39_33</name>
    <dbReference type="NCBI Taxonomy" id="1797543"/>
    <lineage>
        <taxon>Bacteria</taxon>
        <taxon>Candidatus Buchananiibacteriota</taxon>
    </lineage>
</organism>
<dbReference type="AlphaFoldDB" id="A0A1G1YKQ6"/>
<feature type="transmembrane region" description="Helical" evidence="5">
    <location>
        <begin position="228"/>
        <end position="247"/>
    </location>
</feature>
<evidence type="ECO:0000313" key="7">
    <source>
        <dbReference type="Proteomes" id="UP000177376"/>
    </source>
</evidence>
<dbReference type="Proteomes" id="UP000177376">
    <property type="component" value="Unassembled WGS sequence"/>
</dbReference>
<keyword evidence="2 5" id="KW-0812">Transmembrane</keyword>
<dbReference type="GO" id="GO:0046873">
    <property type="term" value="F:metal ion transmembrane transporter activity"/>
    <property type="evidence" value="ECO:0007669"/>
    <property type="project" value="InterPro"/>
</dbReference>
<evidence type="ECO:0000256" key="1">
    <source>
        <dbReference type="ARBA" id="ARBA00004141"/>
    </source>
</evidence>
<sequence>MSLFWWIILSNIFISLISFIGVLVLVFKDWLLKKILLWLVAFSAGSLIAGAFFHMIPEAIDNLGNNSAVYFWIIAGFSIFFLLEQFIHWHHCHNLECQHEEYTKPVAYLILVADALHNFIDGLAIAGAFIVDIRIGIITLIVIATHEIPQELGDFGVFIHSGWKKSRALLFNFISGLTAVLGGLVAYFVAQSFNVAFLLPLAAGSFIYIAASDLIPEVKYQVKLKANIAHFIAFILGIILIWAVGLLEK</sequence>
<dbReference type="EMBL" id="MHIM01000009">
    <property type="protein sequence ID" value="OGY52938.1"/>
    <property type="molecule type" value="Genomic_DNA"/>
</dbReference>
<feature type="transmembrane region" description="Helical" evidence="5">
    <location>
        <begin position="36"/>
        <end position="56"/>
    </location>
</feature>
<feature type="transmembrane region" description="Helical" evidence="5">
    <location>
        <begin position="169"/>
        <end position="189"/>
    </location>
</feature>
<feature type="transmembrane region" description="Helical" evidence="5">
    <location>
        <begin position="6"/>
        <end position="27"/>
    </location>
</feature>
<reference evidence="6 7" key="1">
    <citation type="journal article" date="2016" name="Nat. Commun.">
        <title>Thousands of microbial genomes shed light on interconnected biogeochemical processes in an aquifer system.</title>
        <authorList>
            <person name="Anantharaman K."/>
            <person name="Brown C.T."/>
            <person name="Hug L.A."/>
            <person name="Sharon I."/>
            <person name="Castelle C.J."/>
            <person name="Probst A.J."/>
            <person name="Thomas B.C."/>
            <person name="Singh A."/>
            <person name="Wilkins M.J."/>
            <person name="Karaoz U."/>
            <person name="Brodie E.L."/>
            <person name="Williams K.H."/>
            <person name="Hubbard S.S."/>
            <person name="Banfield J.F."/>
        </authorList>
    </citation>
    <scope>NUCLEOTIDE SEQUENCE [LARGE SCALE GENOMIC DNA]</scope>
</reference>
<evidence type="ECO:0000256" key="2">
    <source>
        <dbReference type="ARBA" id="ARBA00022692"/>
    </source>
</evidence>
<name>A0A1G1YKQ6_9BACT</name>
<dbReference type="PANTHER" id="PTHR16950">
    <property type="entry name" value="ZINC TRANSPORTER SLC39A7 HISTIDINE-RICH MEMBRANE PROTEIN KE4"/>
    <property type="match status" value="1"/>
</dbReference>
<gene>
    <name evidence="6" type="ORF">A3A02_04335</name>
</gene>
<protein>
    <recommendedName>
        <fullName evidence="8">ZIP family metal transporter</fullName>
    </recommendedName>
</protein>
<dbReference type="GO" id="GO:0016020">
    <property type="term" value="C:membrane"/>
    <property type="evidence" value="ECO:0007669"/>
    <property type="project" value="UniProtKB-SubCell"/>
</dbReference>
<evidence type="ECO:0000256" key="4">
    <source>
        <dbReference type="ARBA" id="ARBA00023136"/>
    </source>
</evidence>
<evidence type="ECO:0000313" key="6">
    <source>
        <dbReference type="EMBL" id="OGY52938.1"/>
    </source>
</evidence>